<keyword evidence="2" id="KW-0313">Glucose metabolism</keyword>
<keyword evidence="4" id="KW-1185">Reference proteome</keyword>
<dbReference type="InterPro" id="IPR019405">
    <property type="entry name" value="Lactonase_7-beta_prop"/>
</dbReference>
<dbReference type="EMBL" id="CP117812">
    <property type="protein sequence ID" value="WDE98840.1"/>
    <property type="molecule type" value="Genomic_DNA"/>
</dbReference>
<keyword evidence="2" id="KW-0119">Carbohydrate metabolism</keyword>
<reference evidence="3 4" key="1">
    <citation type="submission" date="2023-02" db="EMBL/GenBank/DDBJ databases">
        <title>Genome sequence of Lentisphaera profundi SAORIC-696.</title>
        <authorList>
            <person name="Kim e."/>
            <person name="Cho J.-C."/>
            <person name="Choi A."/>
            <person name="Kang I."/>
        </authorList>
    </citation>
    <scope>NUCLEOTIDE SEQUENCE [LARGE SCALE GENOMIC DNA]</scope>
    <source>
        <strain evidence="3 4">SAORIC-696</strain>
    </source>
</reference>
<gene>
    <name evidence="3" type="ORF">PQO03_13450</name>
</gene>
<evidence type="ECO:0000256" key="1">
    <source>
        <dbReference type="ARBA" id="ARBA00005564"/>
    </source>
</evidence>
<comment type="similarity">
    <text evidence="1">Belongs to the cycloisomerase 2 family.</text>
</comment>
<dbReference type="InterPro" id="IPR011045">
    <property type="entry name" value="N2O_reductase_N"/>
</dbReference>
<dbReference type="RefSeq" id="WP_274153709.1">
    <property type="nucleotide sequence ID" value="NZ_CP117812.1"/>
</dbReference>
<dbReference type="Proteomes" id="UP001214250">
    <property type="component" value="Chromosome 2"/>
</dbReference>
<dbReference type="Gene3D" id="2.130.10.10">
    <property type="entry name" value="YVTN repeat-like/Quinoprotein amine dehydrogenase"/>
    <property type="match status" value="1"/>
</dbReference>
<evidence type="ECO:0000313" key="4">
    <source>
        <dbReference type="Proteomes" id="UP001214250"/>
    </source>
</evidence>
<organism evidence="3 4">
    <name type="scientific">Lentisphaera profundi</name>
    <dbReference type="NCBI Taxonomy" id="1658616"/>
    <lineage>
        <taxon>Bacteria</taxon>
        <taxon>Pseudomonadati</taxon>
        <taxon>Lentisphaerota</taxon>
        <taxon>Lentisphaeria</taxon>
        <taxon>Lentisphaerales</taxon>
        <taxon>Lentisphaeraceae</taxon>
        <taxon>Lentisphaera</taxon>
    </lineage>
</organism>
<dbReference type="PANTHER" id="PTHR30344:SF1">
    <property type="entry name" value="6-PHOSPHOGLUCONOLACTONASE"/>
    <property type="match status" value="1"/>
</dbReference>
<evidence type="ECO:0000256" key="2">
    <source>
        <dbReference type="ARBA" id="ARBA00022526"/>
    </source>
</evidence>
<name>A0ABY7VX68_9BACT</name>
<evidence type="ECO:0000313" key="3">
    <source>
        <dbReference type="EMBL" id="WDE98840.1"/>
    </source>
</evidence>
<dbReference type="InterPro" id="IPR015943">
    <property type="entry name" value="WD40/YVTN_repeat-like_dom_sf"/>
</dbReference>
<dbReference type="Pfam" id="PF10282">
    <property type="entry name" value="Lactonase"/>
    <property type="match status" value="1"/>
</dbReference>
<accession>A0ABY7VX68</accession>
<proteinExistence type="inferred from homology"/>
<protein>
    <submittedName>
        <fullName evidence="3">Beta-propeller fold lactonase family protein</fullName>
    </submittedName>
</protein>
<dbReference type="PANTHER" id="PTHR30344">
    <property type="entry name" value="6-PHOSPHOGLUCONOLACTONASE-RELATED"/>
    <property type="match status" value="1"/>
</dbReference>
<sequence>MCLSLFCLAWSALADKVLVGTHFKENEKGLYSVDLHKAGDLGEVHEIIDRLGTSIVIAKSNTSIIYTCGVGEKKGLIQAYDLKAQKLIGSYSSHDMRPCYLALSHDQKFLLVSNIRHGSVCSIRINDDGTLGALVSKVEVPPKAKRFAPHACVVSPDGDYVFVPDIAGNRLCRLKFDKLSGELKYLDSIASKSFNGPRHMSFDSEGKRAYLVNQMGETITVFTYAEGNLLEVDQVQTLPDDQLDINNHIAEIKIHPSGKFVYVSNRGHNSIALLQRDIKTGMIRFDRCFSSEGEMPWSFAISAKGDFLYCSNNKSNNLVSFKIDQESGHLTYTGKQVSVPNPSSVIYITD</sequence>
<dbReference type="InterPro" id="IPR050282">
    <property type="entry name" value="Cycloisomerase_2"/>
</dbReference>
<dbReference type="SUPFAM" id="SSF50974">
    <property type="entry name" value="Nitrous oxide reductase, N-terminal domain"/>
    <property type="match status" value="1"/>
</dbReference>